<dbReference type="AlphaFoldDB" id="A0A0F9JL07"/>
<comment type="caution">
    <text evidence="1">The sequence shown here is derived from an EMBL/GenBank/DDBJ whole genome shotgun (WGS) entry which is preliminary data.</text>
</comment>
<proteinExistence type="predicted"/>
<name>A0A0F9JL07_9ZZZZ</name>
<reference evidence="1" key="1">
    <citation type="journal article" date="2015" name="Nature">
        <title>Complex archaea that bridge the gap between prokaryotes and eukaryotes.</title>
        <authorList>
            <person name="Spang A."/>
            <person name="Saw J.H."/>
            <person name="Jorgensen S.L."/>
            <person name="Zaremba-Niedzwiedzka K."/>
            <person name="Martijn J."/>
            <person name="Lind A.E."/>
            <person name="van Eijk R."/>
            <person name="Schleper C."/>
            <person name="Guy L."/>
            <person name="Ettema T.J."/>
        </authorList>
    </citation>
    <scope>NUCLEOTIDE SEQUENCE</scope>
</reference>
<accession>A0A0F9JL07</accession>
<evidence type="ECO:0000313" key="1">
    <source>
        <dbReference type="EMBL" id="KKM70273.1"/>
    </source>
</evidence>
<gene>
    <name evidence="1" type="ORF">LCGC14_1442450</name>
</gene>
<organism evidence="1">
    <name type="scientific">marine sediment metagenome</name>
    <dbReference type="NCBI Taxonomy" id="412755"/>
    <lineage>
        <taxon>unclassified sequences</taxon>
        <taxon>metagenomes</taxon>
        <taxon>ecological metagenomes</taxon>
    </lineage>
</organism>
<dbReference type="EMBL" id="LAZR01009850">
    <property type="protein sequence ID" value="KKM70273.1"/>
    <property type="molecule type" value="Genomic_DNA"/>
</dbReference>
<sequence>MSKRITATGWTHLKRTYPDDVTKMHHLNIPVNRFNVFLTRALRRKKLKKLRDKEKITNVDRYGQQLGYILDWLDENCNDMYYAENEGITQYTSDMTVGFYFMEETDAMAFKLMFE</sequence>
<protein>
    <submittedName>
        <fullName evidence="1">Uncharacterized protein</fullName>
    </submittedName>
</protein>